<dbReference type="Proteomes" id="UP000315636">
    <property type="component" value="Unassembled WGS sequence"/>
</dbReference>
<dbReference type="PROSITE" id="PS00688">
    <property type="entry name" value="SIGMA54_INTERACT_3"/>
    <property type="match status" value="1"/>
</dbReference>
<dbReference type="NCBIfam" id="TIGR00229">
    <property type="entry name" value="sensory_box"/>
    <property type="match status" value="1"/>
</dbReference>
<dbReference type="GO" id="GO:0005524">
    <property type="term" value="F:ATP binding"/>
    <property type="evidence" value="ECO:0007669"/>
    <property type="project" value="UniProtKB-KW"/>
</dbReference>
<dbReference type="CDD" id="cd00130">
    <property type="entry name" value="PAS"/>
    <property type="match status" value="1"/>
</dbReference>
<dbReference type="Gene3D" id="3.40.50.300">
    <property type="entry name" value="P-loop containing nucleotide triphosphate hydrolases"/>
    <property type="match status" value="1"/>
</dbReference>
<gene>
    <name evidence="8" type="ORF">SAMN06264849_105211</name>
</gene>
<dbReference type="PROSITE" id="PS00675">
    <property type="entry name" value="SIGMA54_INTERACT_1"/>
    <property type="match status" value="1"/>
</dbReference>
<dbReference type="InterPro" id="IPR000014">
    <property type="entry name" value="PAS"/>
</dbReference>
<reference evidence="8 9" key="1">
    <citation type="submission" date="2017-05" db="EMBL/GenBank/DDBJ databases">
        <authorList>
            <person name="Varghese N."/>
            <person name="Submissions S."/>
        </authorList>
    </citation>
    <scope>NUCLEOTIDE SEQUENCE [LARGE SCALE GENOMIC DNA]</scope>
    <source>
        <strain evidence="8 9">DSM 45474</strain>
    </source>
</reference>
<keyword evidence="1" id="KW-0547">Nucleotide-binding</keyword>
<evidence type="ECO:0000256" key="5">
    <source>
        <dbReference type="ARBA" id="ARBA00023163"/>
    </source>
</evidence>
<dbReference type="InterPro" id="IPR027417">
    <property type="entry name" value="P-loop_NTPase"/>
</dbReference>
<dbReference type="PROSITE" id="PS50045">
    <property type="entry name" value="SIGMA54_INTERACT_4"/>
    <property type="match status" value="1"/>
</dbReference>
<proteinExistence type="predicted"/>
<dbReference type="SMART" id="SM00382">
    <property type="entry name" value="AAA"/>
    <property type="match status" value="1"/>
</dbReference>
<dbReference type="SMART" id="SM00091">
    <property type="entry name" value="PAS"/>
    <property type="match status" value="1"/>
</dbReference>
<dbReference type="InterPro" id="IPR002078">
    <property type="entry name" value="Sigma_54_int"/>
</dbReference>
<dbReference type="PRINTS" id="PR01590">
    <property type="entry name" value="HTHFIS"/>
</dbReference>
<name>A0A521D8N0_9BACL</name>
<dbReference type="Gene3D" id="1.10.8.60">
    <property type="match status" value="1"/>
</dbReference>
<dbReference type="InterPro" id="IPR025943">
    <property type="entry name" value="Sigma_54_int_dom_ATP-bd_2"/>
</dbReference>
<keyword evidence="5" id="KW-0804">Transcription</keyword>
<dbReference type="PROSITE" id="PS50112">
    <property type="entry name" value="PAS"/>
    <property type="match status" value="1"/>
</dbReference>
<evidence type="ECO:0000313" key="9">
    <source>
        <dbReference type="Proteomes" id="UP000315636"/>
    </source>
</evidence>
<evidence type="ECO:0000256" key="2">
    <source>
        <dbReference type="ARBA" id="ARBA00022840"/>
    </source>
</evidence>
<dbReference type="SUPFAM" id="SSF46689">
    <property type="entry name" value="Homeodomain-like"/>
    <property type="match status" value="1"/>
</dbReference>
<dbReference type="InterPro" id="IPR058031">
    <property type="entry name" value="AAA_lid_NorR"/>
</dbReference>
<evidence type="ECO:0000256" key="4">
    <source>
        <dbReference type="ARBA" id="ARBA00023125"/>
    </source>
</evidence>
<dbReference type="Gene3D" id="1.10.10.60">
    <property type="entry name" value="Homeodomain-like"/>
    <property type="match status" value="1"/>
</dbReference>
<dbReference type="GO" id="GO:0043565">
    <property type="term" value="F:sequence-specific DNA binding"/>
    <property type="evidence" value="ECO:0007669"/>
    <property type="project" value="InterPro"/>
</dbReference>
<dbReference type="InterPro" id="IPR025944">
    <property type="entry name" value="Sigma_54_int_dom_CS"/>
</dbReference>
<dbReference type="SUPFAM" id="SSF52540">
    <property type="entry name" value="P-loop containing nucleoside triphosphate hydrolases"/>
    <property type="match status" value="1"/>
</dbReference>
<organism evidence="8 9">
    <name type="scientific">Melghirimyces algeriensis</name>
    <dbReference type="NCBI Taxonomy" id="910412"/>
    <lineage>
        <taxon>Bacteria</taxon>
        <taxon>Bacillati</taxon>
        <taxon>Bacillota</taxon>
        <taxon>Bacilli</taxon>
        <taxon>Bacillales</taxon>
        <taxon>Thermoactinomycetaceae</taxon>
        <taxon>Melghirimyces</taxon>
    </lineage>
</organism>
<evidence type="ECO:0000313" key="8">
    <source>
        <dbReference type="EMBL" id="SMO68058.1"/>
    </source>
</evidence>
<dbReference type="Pfam" id="PF25601">
    <property type="entry name" value="AAA_lid_14"/>
    <property type="match status" value="1"/>
</dbReference>
<dbReference type="PROSITE" id="PS00676">
    <property type="entry name" value="SIGMA54_INTERACT_2"/>
    <property type="match status" value="1"/>
</dbReference>
<evidence type="ECO:0000256" key="3">
    <source>
        <dbReference type="ARBA" id="ARBA00023015"/>
    </source>
</evidence>
<dbReference type="InterPro" id="IPR003593">
    <property type="entry name" value="AAA+_ATPase"/>
</dbReference>
<evidence type="ECO:0000259" key="7">
    <source>
        <dbReference type="PROSITE" id="PS50112"/>
    </source>
</evidence>
<dbReference type="Pfam" id="PF08448">
    <property type="entry name" value="PAS_4"/>
    <property type="match status" value="1"/>
</dbReference>
<dbReference type="Pfam" id="PF02954">
    <property type="entry name" value="HTH_8"/>
    <property type="match status" value="1"/>
</dbReference>
<dbReference type="GO" id="GO:0006355">
    <property type="term" value="P:regulation of DNA-templated transcription"/>
    <property type="evidence" value="ECO:0007669"/>
    <property type="project" value="InterPro"/>
</dbReference>
<dbReference type="EMBL" id="FXTI01000005">
    <property type="protein sequence ID" value="SMO68058.1"/>
    <property type="molecule type" value="Genomic_DNA"/>
</dbReference>
<dbReference type="FunFam" id="3.40.50.300:FF:000006">
    <property type="entry name" value="DNA-binding transcriptional regulator NtrC"/>
    <property type="match status" value="1"/>
</dbReference>
<dbReference type="Gene3D" id="3.30.450.20">
    <property type="entry name" value="PAS domain"/>
    <property type="match status" value="1"/>
</dbReference>
<dbReference type="InterPro" id="IPR002197">
    <property type="entry name" value="HTH_Fis"/>
</dbReference>
<accession>A0A521D8N0</accession>
<evidence type="ECO:0000256" key="1">
    <source>
        <dbReference type="ARBA" id="ARBA00022741"/>
    </source>
</evidence>
<keyword evidence="3" id="KW-0805">Transcription regulation</keyword>
<dbReference type="InterPro" id="IPR035965">
    <property type="entry name" value="PAS-like_dom_sf"/>
</dbReference>
<feature type="domain" description="PAS" evidence="7">
    <location>
        <begin position="7"/>
        <end position="55"/>
    </location>
</feature>
<dbReference type="AlphaFoldDB" id="A0A521D8N0"/>
<dbReference type="CDD" id="cd00009">
    <property type="entry name" value="AAA"/>
    <property type="match status" value="1"/>
</dbReference>
<dbReference type="InterPro" id="IPR013656">
    <property type="entry name" value="PAS_4"/>
</dbReference>
<dbReference type="InterPro" id="IPR009057">
    <property type="entry name" value="Homeodomain-like_sf"/>
</dbReference>
<feature type="domain" description="Sigma-54 factor interaction" evidence="6">
    <location>
        <begin position="155"/>
        <end position="383"/>
    </location>
</feature>
<sequence length="471" mass="53614">MKTIAMTKRMLVEVLQKIHEGIHVVDATGKTVFYNRFAAQLDGMKEEEVVGKHLLEVFPSLTPKTSTLLKVLRTGKPIDHQQQSYTNRHGQRIVTVNSTMPLGVDGEWVGAMEVSKDITRIQELSDKVIDLEQRVRGTKKDTLPQEQTLYRFEQIITESPNMKREMERAKRAATTRSPVLVVGETGTGKELIVQSIHTASPRCNRPFIAQNCAAIPSSLLEGILFGTARGAFTGAEDRPGLFELAEGGTLFLDEIHAMPVDLQAKLLRVLEDQSVRRVGDVRMRPVDVRILAATNEDPEVSVREGRLRKDLYYRIHVVRLELPPLRERREDIPLLTRHFIRKLNYRFETLVTGLTEEVRSLFQTYHWPGNVRELEHAIEGAMNHVEGDRIGLDHLPQYMEIGRKKKVPPLKSVSTEDNEPLPRLLARVEEHYIREAMESTEGNIRQAAILLGIPRQTLQYKLQKLGLEKKS</sequence>
<dbReference type="Pfam" id="PF00158">
    <property type="entry name" value="Sigma54_activat"/>
    <property type="match status" value="1"/>
</dbReference>
<keyword evidence="9" id="KW-1185">Reference proteome</keyword>
<protein>
    <submittedName>
        <fullName evidence="8">Arginine utilization regulatory protein</fullName>
    </submittedName>
</protein>
<dbReference type="InterPro" id="IPR025662">
    <property type="entry name" value="Sigma_54_int_dom_ATP-bd_1"/>
</dbReference>
<dbReference type="PANTHER" id="PTHR32071:SF74">
    <property type="entry name" value="TRANSCRIPTIONAL ACTIVATOR ROCR"/>
    <property type="match status" value="1"/>
</dbReference>
<dbReference type="SUPFAM" id="SSF55785">
    <property type="entry name" value="PYP-like sensor domain (PAS domain)"/>
    <property type="match status" value="1"/>
</dbReference>
<evidence type="ECO:0000259" key="6">
    <source>
        <dbReference type="PROSITE" id="PS50045"/>
    </source>
</evidence>
<keyword evidence="4" id="KW-0238">DNA-binding</keyword>
<keyword evidence="2" id="KW-0067">ATP-binding</keyword>
<dbReference type="PANTHER" id="PTHR32071">
    <property type="entry name" value="TRANSCRIPTIONAL REGULATORY PROTEIN"/>
    <property type="match status" value="1"/>
</dbReference>